<gene>
    <name evidence="1" type="ORF">CEP52_009841</name>
</gene>
<name>A0A428TB05_9HYPO</name>
<sequence length="101" mass="11545">MPEPPSDGILSYFYTLPMEYIDDKVKVKQELDKIYKDIFFQVEEISGNFVVKSGKPGPANLMAQLQKGWRYEEGFGPEEGLSNGTRLWLSLEQFSYGIINS</sequence>
<evidence type="ECO:0000313" key="2">
    <source>
        <dbReference type="Proteomes" id="UP000287144"/>
    </source>
</evidence>
<evidence type="ECO:0000313" key="1">
    <source>
        <dbReference type="EMBL" id="RSL99233.1"/>
    </source>
</evidence>
<dbReference type="AlphaFoldDB" id="A0A428TB05"/>
<proteinExistence type="predicted"/>
<accession>A0A428TB05</accession>
<comment type="caution">
    <text evidence="1">The sequence shown here is derived from an EMBL/GenBank/DDBJ whole genome shotgun (WGS) entry which is preliminary data.</text>
</comment>
<keyword evidence="2" id="KW-1185">Reference proteome</keyword>
<protein>
    <submittedName>
        <fullName evidence="1">Uncharacterized protein</fullName>
    </submittedName>
</protein>
<reference evidence="1 2" key="1">
    <citation type="submission" date="2017-06" db="EMBL/GenBank/DDBJ databases">
        <title>Comparative genomic analysis of Ambrosia Fusariam Clade fungi.</title>
        <authorList>
            <person name="Stajich J.E."/>
            <person name="Carrillo J."/>
            <person name="Kijimoto T."/>
            <person name="Eskalen A."/>
            <person name="O'Donnell K."/>
            <person name="Kasson M."/>
        </authorList>
    </citation>
    <scope>NUCLEOTIDE SEQUENCE [LARGE SCALE GENOMIC DNA]</scope>
    <source>
        <strain evidence="1 2">NRRL62579</strain>
    </source>
</reference>
<dbReference type="EMBL" id="NKCK01000107">
    <property type="protein sequence ID" value="RSL99233.1"/>
    <property type="molecule type" value="Genomic_DNA"/>
</dbReference>
<organism evidence="1 2">
    <name type="scientific">Fusarium oligoseptatum</name>
    <dbReference type="NCBI Taxonomy" id="2604345"/>
    <lineage>
        <taxon>Eukaryota</taxon>
        <taxon>Fungi</taxon>
        <taxon>Dikarya</taxon>
        <taxon>Ascomycota</taxon>
        <taxon>Pezizomycotina</taxon>
        <taxon>Sordariomycetes</taxon>
        <taxon>Hypocreomycetidae</taxon>
        <taxon>Hypocreales</taxon>
        <taxon>Nectriaceae</taxon>
        <taxon>Fusarium</taxon>
        <taxon>Fusarium solani species complex</taxon>
    </lineage>
</organism>
<dbReference type="Proteomes" id="UP000287144">
    <property type="component" value="Unassembled WGS sequence"/>
</dbReference>